<dbReference type="AlphaFoldDB" id="X1RAF0"/>
<gene>
    <name evidence="2" type="ORF">S12H4_00874</name>
</gene>
<feature type="region of interest" description="Disordered" evidence="1">
    <location>
        <begin position="31"/>
        <end position="53"/>
    </location>
</feature>
<organism evidence="2">
    <name type="scientific">marine sediment metagenome</name>
    <dbReference type="NCBI Taxonomy" id="412755"/>
    <lineage>
        <taxon>unclassified sequences</taxon>
        <taxon>metagenomes</taxon>
        <taxon>ecological metagenomes</taxon>
    </lineage>
</organism>
<dbReference type="EMBL" id="BARW01000139">
    <property type="protein sequence ID" value="GAI60130.1"/>
    <property type="molecule type" value="Genomic_DNA"/>
</dbReference>
<sequence length="233" mass="25413">MSGETLGGVLDVKASGIPQNKLIGSGAGVPGGFDAGGGDQGTEPRNSGVCGGPGKVLGGVGGGSFSLSPVQALKRKLRANETLDPSESENPLANALYRETCRPQERAYLPKFFSGDRDIVDECLPIRLVGKSKIDALLNPRHSYFDSRQGDIVEWKLYQCQESSKPVFSYPRLSIITPRDNPYKLSVKTSHTAMKSLRDLRDTLIEHNVRDAKLMDFTFTLPGEITDWLMQQN</sequence>
<feature type="non-terminal residue" evidence="2">
    <location>
        <position position="233"/>
    </location>
</feature>
<accession>X1RAF0</accession>
<name>X1RAF0_9ZZZZ</name>
<evidence type="ECO:0000256" key="1">
    <source>
        <dbReference type="SAM" id="MobiDB-lite"/>
    </source>
</evidence>
<protein>
    <submittedName>
        <fullName evidence="2">Uncharacterized protein</fullName>
    </submittedName>
</protein>
<evidence type="ECO:0000313" key="2">
    <source>
        <dbReference type="EMBL" id="GAI60130.1"/>
    </source>
</evidence>
<proteinExistence type="predicted"/>
<feature type="compositionally biased region" description="Gly residues" evidence="1">
    <location>
        <begin position="31"/>
        <end position="40"/>
    </location>
</feature>
<reference evidence="2" key="1">
    <citation type="journal article" date="2014" name="Front. Microbiol.">
        <title>High frequency of phylogenetically diverse reductive dehalogenase-homologous genes in deep subseafloor sedimentary metagenomes.</title>
        <authorList>
            <person name="Kawai M."/>
            <person name="Futagami T."/>
            <person name="Toyoda A."/>
            <person name="Takaki Y."/>
            <person name="Nishi S."/>
            <person name="Hori S."/>
            <person name="Arai W."/>
            <person name="Tsubouchi T."/>
            <person name="Morono Y."/>
            <person name="Uchiyama I."/>
            <person name="Ito T."/>
            <person name="Fujiyama A."/>
            <person name="Inagaki F."/>
            <person name="Takami H."/>
        </authorList>
    </citation>
    <scope>NUCLEOTIDE SEQUENCE</scope>
    <source>
        <strain evidence="2">Expedition CK06-06</strain>
    </source>
</reference>
<comment type="caution">
    <text evidence="2">The sequence shown here is derived from an EMBL/GenBank/DDBJ whole genome shotgun (WGS) entry which is preliminary data.</text>
</comment>